<evidence type="ECO:0000256" key="1">
    <source>
        <dbReference type="ARBA" id="ARBA00004141"/>
    </source>
</evidence>
<feature type="transmembrane region" description="Helical" evidence="10">
    <location>
        <begin position="66"/>
        <end position="86"/>
    </location>
</feature>
<comment type="subcellular location">
    <subcellularLocation>
        <location evidence="1">Membrane</location>
        <topology evidence="1">Multi-pass membrane protein</topology>
    </subcellularLocation>
</comment>
<dbReference type="PANTHER" id="PTHR19271:SF16">
    <property type="entry name" value="CYTOCHROME B"/>
    <property type="match status" value="1"/>
</dbReference>
<dbReference type="PANTHER" id="PTHR19271">
    <property type="entry name" value="CYTOCHROME B"/>
    <property type="match status" value="1"/>
</dbReference>
<evidence type="ECO:0000256" key="3">
    <source>
        <dbReference type="ARBA" id="ARBA00022617"/>
    </source>
</evidence>
<evidence type="ECO:0000313" key="12">
    <source>
        <dbReference type="EMBL" id="PRH87180.1"/>
    </source>
</evidence>
<proteinExistence type="predicted"/>
<dbReference type="SUPFAM" id="SSF81342">
    <property type="entry name" value="Transmembrane di-heme cytochromes"/>
    <property type="match status" value="1"/>
</dbReference>
<keyword evidence="13" id="KW-1185">Reference proteome</keyword>
<comment type="caution">
    <text evidence="12">The sequence shown here is derived from an EMBL/GenBank/DDBJ whole genome shotgun (WGS) entry which is preliminary data.</text>
</comment>
<dbReference type="Proteomes" id="UP000237682">
    <property type="component" value="Unassembled WGS sequence"/>
</dbReference>
<keyword evidence="4 10" id="KW-0812">Transmembrane</keyword>
<keyword evidence="8" id="KW-0408">Iron</keyword>
<keyword evidence="3" id="KW-0349">Heme</keyword>
<name>A0A2S9QCZ0_9HYPH</name>
<evidence type="ECO:0000256" key="2">
    <source>
        <dbReference type="ARBA" id="ARBA00022448"/>
    </source>
</evidence>
<dbReference type="InterPro" id="IPR027387">
    <property type="entry name" value="Cytb/b6-like_sf"/>
</dbReference>
<feature type="transmembrane region" description="Helical" evidence="10">
    <location>
        <begin position="243"/>
        <end position="263"/>
    </location>
</feature>
<evidence type="ECO:0000256" key="10">
    <source>
        <dbReference type="SAM" id="Phobius"/>
    </source>
</evidence>
<dbReference type="EMBL" id="PUEJ01000004">
    <property type="protein sequence ID" value="PRH87180.1"/>
    <property type="molecule type" value="Genomic_DNA"/>
</dbReference>
<dbReference type="GO" id="GO:0022904">
    <property type="term" value="P:respiratory electron transport chain"/>
    <property type="evidence" value="ECO:0007669"/>
    <property type="project" value="InterPro"/>
</dbReference>
<dbReference type="InterPro" id="IPR036150">
    <property type="entry name" value="Cyt_b/b6_C_sf"/>
</dbReference>
<accession>A0A2S9QCZ0</accession>
<dbReference type="OrthoDB" id="9804503at2"/>
<dbReference type="GO" id="GO:0046872">
    <property type="term" value="F:metal ion binding"/>
    <property type="evidence" value="ECO:0007669"/>
    <property type="project" value="UniProtKB-KW"/>
</dbReference>
<evidence type="ECO:0000256" key="5">
    <source>
        <dbReference type="ARBA" id="ARBA00022723"/>
    </source>
</evidence>
<reference evidence="12 13" key="1">
    <citation type="submission" date="2018-02" db="EMBL/GenBank/DDBJ databases">
        <title>Whole genome sequencing of endophytic bacterium.</title>
        <authorList>
            <person name="Eedara R."/>
            <person name="Podile A.R."/>
        </authorList>
    </citation>
    <scope>NUCLEOTIDE SEQUENCE [LARGE SCALE GENOMIC DNA]</scope>
    <source>
        <strain evidence="12 13">RP1T</strain>
    </source>
</reference>
<dbReference type="Gene3D" id="1.20.810.10">
    <property type="entry name" value="Cytochrome Bc1 Complex, Chain C"/>
    <property type="match status" value="2"/>
</dbReference>
<evidence type="ECO:0000256" key="8">
    <source>
        <dbReference type="ARBA" id="ARBA00023004"/>
    </source>
</evidence>
<dbReference type="GO" id="GO:0009055">
    <property type="term" value="F:electron transfer activity"/>
    <property type="evidence" value="ECO:0007669"/>
    <property type="project" value="InterPro"/>
</dbReference>
<dbReference type="InterPro" id="IPR016174">
    <property type="entry name" value="Di-haem_cyt_TM"/>
</dbReference>
<organism evidence="12 13">
    <name type="scientific">Labrys okinawensis</name>
    <dbReference type="NCBI Taxonomy" id="346911"/>
    <lineage>
        <taxon>Bacteria</taxon>
        <taxon>Pseudomonadati</taxon>
        <taxon>Pseudomonadota</taxon>
        <taxon>Alphaproteobacteria</taxon>
        <taxon>Hyphomicrobiales</taxon>
        <taxon>Xanthobacteraceae</taxon>
        <taxon>Labrys</taxon>
    </lineage>
</organism>
<sequence>MPDPRAPTAYLIAWVRCILAMAVAAYTPFAMFSPEGFATVLFFVYFVHIGFATYEGRFSRRRTWSWIVLVPALFLTQIIVFSGYFLSWGWLETILVGDGTQLPQWLIGPLQFVTTPTGRDLLTVVVLPLAWLFLALDWLFDWLDWRGEKRVGLRWPGIIFIAVTLFLGWGVGLMWRDAGAFSGGKPSLPSILPQWYVSPAYAVLRCIPDKLGGLIAMLAVMLVPILLPWLTSPHYRLPPLRSWFQTACLLFALGWIGLGWLGRQPPEGVVIWLSQALTTCYFAFFIVVLPIFAIWSRRRMKAEAAGIARAFD</sequence>
<feature type="transmembrane region" description="Helical" evidence="10">
    <location>
        <begin position="121"/>
        <end position="140"/>
    </location>
</feature>
<dbReference type="GO" id="GO:0016020">
    <property type="term" value="C:membrane"/>
    <property type="evidence" value="ECO:0007669"/>
    <property type="project" value="UniProtKB-SubCell"/>
</dbReference>
<dbReference type="RefSeq" id="WP_105862119.1">
    <property type="nucleotide sequence ID" value="NZ_PUEJ01000004.1"/>
</dbReference>
<keyword evidence="7 10" id="KW-1133">Transmembrane helix</keyword>
<feature type="transmembrane region" description="Helical" evidence="10">
    <location>
        <begin position="211"/>
        <end position="231"/>
    </location>
</feature>
<keyword evidence="9 10" id="KW-0472">Membrane</keyword>
<feature type="transmembrane region" description="Helical" evidence="10">
    <location>
        <begin position="269"/>
        <end position="295"/>
    </location>
</feature>
<gene>
    <name evidence="12" type="ORF">C5L14_11095</name>
</gene>
<dbReference type="SUPFAM" id="SSF81648">
    <property type="entry name" value="a domain/subunit of cytochrome bc1 complex (Ubiquinol-cytochrome c reductase)"/>
    <property type="match status" value="1"/>
</dbReference>
<feature type="domain" description="Cytochrome b/b6 C-terminal region profile" evidence="11">
    <location>
        <begin position="189"/>
        <end position="303"/>
    </location>
</feature>
<dbReference type="AlphaFoldDB" id="A0A2S9QCZ0"/>
<evidence type="ECO:0000256" key="4">
    <source>
        <dbReference type="ARBA" id="ARBA00022692"/>
    </source>
</evidence>
<evidence type="ECO:0000259" key="11">
    <source>
        <dbReference type="PROSITE" id="PS51003"/>
    </source>
</evidence>
<protein>
    <recommendedName>
        <fullName evidence="11">Cytochrome b/b6 C-terminal region profile domain-containing protein</fullName>
    </recommendedName>
</protein>
<evidence type="ECO:0000313" key="13">
    <source>
        <dbReference type="Proteomes" id="UP000237682"/>
    </source>
</evidence>
<dbReference type="Pfam" id="PF00032">
    <property type="entry name" value="Cytochrom_B_C"/>
    <property type="match status" value="1"/>
</dbReference>
<evidence type="ECO:0000256" key="7">
    <source>
        <dbReference type="ARBA" id="ARBA00022989"/>
    </source>
</evidence>
<dbReference type="GO" id="GO:0016491">
    <property type="term" value="F:oxidoreductase activity"/>
    <property type="evidence" value="ECO:0007669"/>
    <property type="project" value="InterPro"/>
</dbReference>
<keyword evidence="6" id="KW-0249">Electron transport</keyword>
<feature type="transmembrane region" description="Helical" evidence="10">
    <location>
        <begin position="152"/>
        <end position="175"/>
    </location>
</feature>
<dbReference type="PROSITE" id="PS51003">
    <property type="entry name" value="CYTB_CTER"/>
    <property type="match status" value="1"/>
</dbReference>
<evidence type="ECO:0000256" key="6">
    <source>
        <dbReference type="ARBA" id="ARBA00022982"/>
    </source>
</evidence>
<feature type="transmembrane region" description="Helical" evidence="10">
    <location>
        <begin position="36"/>
        <end position="54"/>
    </location>
</feature>
<evidence type="ECO:0000256" key="9">
    <source>
        <dbReference type="ARBA" id="ARBA00023136"/>
    </source>
</evidence>
<keyword evidence="5" id="KW-0479">Metal-binding</keyword>
<keyword evidence="2" id="KW-0813">Transport</keyword>
<dbReference type="InterPro" id="IPR005798">
    <property type="entry name" value="Cyt_b/b6_C"/>
</dbReference>
<feature type="transmembrane region" description="Helical" evidence="10">
    <location>
        <begin position="9"/>
        <end position="30"/>
    </location>
</feature>